<evidence type="ECO:0000259" key="3">
    <source>
        <dbReference type="Pfam" id="PF04073"/>
    </source>
</evidence>
<accession>A0A0R1GZ42</accession>
<dbReference type="Proteomes" id="UP000051461">
    <property type="component" value="Unassembled WGS sequence"/>
</dbReference>
<dbReference type="GO" id="GO:0006412">
    <property type="term" value="P:translation"/>
    <property type="evidence" value="ECO:0007669"/>
    <property type="project" value="UniProtKB-KW"/>
</dbReference>
<dbReference type="Pfam" id="PF04073">
    <property type="entry name" value="tRNA_edit"/>
    <property type="match status" value="1"/>
</dbReference>
<comment type="caution">
    <text evidence="4">The sequence shown here is derived from an EMBL/GenBank/DDBJ whole genome shotgun (WGS) entry which is preliminary data.</text>
</comment>
<dbReference type="PANTHER" id="PTHR31423">
    <property type="entry name" value="YBAK DOMAIN-CONTAINING PROTEIN"/>
    <property type="match status" value="1"/>
</dbReference>
<dbReference type="PANTHER" id="PTHR31423:SF3">
    <property type="entry name" value="PROLYL-TRNA SYNTHETASE ASSOCIATED DOMAIN-CONTAINING PROTEIN 1-RELATED"/>
    <property type="match status" value="1"/>
</dbReference>
<dbReference type="SUPFAM" id="SSF55826">
    <property type="entry name" value="YbaK/ProRS associated domain"/>
    <property type="match status" value="1"/>
</dbReference>
<evidence type="ECO:0000256" key="2">
    <source>
        <dbReference type="ARBA" id="ARBA00022917"/>
    </source>
</evidence>
<feature type="domain" description="YbaK/aminoacyl-tRNA synthetase-associated" evidence="3">
    <location>
        <begin position="20"/>
        <end position="145"/>
    </location>
</feature>
<dbReference type="Gene3D" id="3.90.960.10">
    <property type="entry name" value="YbaK/aminoacyl-tRNA synthetase-associated domain"/>
    <property type="match status" value="1"/>
</dbReference>
<dbReference type="RefSeq" id="WP_057904202.1">
    <property type="nucleotide sequence ID" value="NZ_AZDA01000041.1"/>
</dbReference>
<dbReference type="AlphaFoldDB" id="A0A0R1GZ42"/>
<gene>
    <name evidence="4" type="ORF">FC07_GL002368</name>
</gene>
<reference evidence="4 5" key="1">
    <citation type="journal article" date="2015" name="Genome Announc.">
        <title>Expanding the biotechnology potential of lactobacilli through comparative genomics of 213 strains and associated genera.</title>
        <authorList>
            <person name="Sun Z."/>
            <person name="Harris H.M."/>
            <person name="McCann A."/>
            <person name="Guo C."/>
            <person name="Argimon S."/>
            <person name="Zhang W."/>
            <person name="Yang X."/>
            <person name="Jeffery I.B."/>
            <person name="Cooney J.C."/>
            <person name="Kagawa T.F."/>
            <person name="Liu W."/>
            <person name="Song Y."/>
            <person name="Salvetti E."/>
            <person name="Wrobel A."/>
            <person name="Rasinkangas P."/>
            <person name="Parkhill J."/>
            <person name="Rea M.C."/>
            <person name="O'Sullivan O."/>
            <person name="Ritari J."/>
            <person name="Douillard F.P."/>
            <person name="Paul Ross R."/>
            <person name="Yang R."/>
            <person name="Briner A.E."/>
            <person name="Felis G.E."/>
            <person name="de Vos W.M."/>
            <person name="Barrangou R."/>
            <person name="Klaenhammer T.R."/>
            <person name="Caufield P.W."/>
            <person name="Cui Y."/>
            <person name="Zhang H."/>
            <person name="O'Toole P.W."/>
        </authorList>
    </citation>
    <scope>NUCLEOTIDE SEQUENCE [LARGE SCALE GENOMIC DNA]</scope>
    <source>
        <strain evidence="4 5">DSM 20003</strain>
    </source>
</reference>
<evidence type="ECO:0000313" key="5">
    <source>
        <dbReference type="Proteomes" id="UP000051461"/>
    </source>
</evidence>
<keyword evidence="2" id="KW-0648">Protein biosynthesis</keyword>
<dbReference type="PATRIC" id="fig|1423726.3.peg.2458"/>
<keyword evidence="5" id="KW-1185">Reference proteome</keyword>
<evidence type="ECO:0000256" key="1">
    <source>
        <dbReference type="ARBA" id="ARBA00010201"/>
    </source>
</evidence>
<sequence>MDYQQRLINWQLPVTVIHHAPVWHLTDLAQQTALAGRAIPKNLLLTDKRTGECWLYIQLGPARLDFKALATQLGISRSRLAFATDEVVQQVLQTVPGMVTPLTLMPNSPVTIILQHDLLKAPELGFHLADNTQTALLQSTDLLRFFKHLGLTYQIF</sequence>
<organism evidence="4 5">
    <name type="scientific">Loigolactobacillus bifermentans DSM 20003</name>
    <dbReference type="NCBI Taxonomy" id="1423726"/>
    <lineage>
        <taxon>Bacteria</taxon>
        <taxon>Bacillati</taxon>
        <taxon>Bacillota</taxon>
        <taxon>Bacilli</taxon>
        <taxon>Lactobacillales</taxon>
        <taxon>Lactobacillaceae</taxon>
        <taxon>Loigolactobacillus</taxon>
    </lineage>
</organism>
<comment type="similarity">
    <text evidence="1">Belongs to the PRORSD1 family.</text>
</comment>
<dbReference type="EMBL" id="AZDA01000041">
    <property type="protein sequence ID" value="KRK39629.1"/>
    <property type="molecule type" value="Genomic_DNA"/>
</dbReference>
<dbReference type="InterPro" id="IPR036754">
    <property type="entry name" value="YbaK/aa-tRNA-synt-asso_dom_sf"/>
</dbReference>
<dbReference type="GO" id="GO:0002161">
    <property type="term" value="F:aminoacyl-tRNA deacylase activity"/>
    <property type="evidence" value="ECO:0007669"/>
    <property type="project" value="InterPro"/>
</dbReference>
<evidence type="ECO:0000313" key="4">
    <source>
        <dbReference type="EMBL" id="KRK39629.1"/>
    </source>
</evidence>
<dbReference type="STRING" id="1423726.FC07_GL002368"/>
<proteinExistence type="inferred from homology"/>
<protein>
    <recommendedName>
        <fullName evidence="3">YbaK/aminoacyl-tRNA synthetase-associated domain-containing protein</fullName>
    </recommendedName>
</protein>
<dbReference type="InterPro" id="IPR040285">
    <property type="entry name" value="ProX/PRXD1"/>
</dbReference>
<dbReference type="InterPro" id="IPR007214">
    <property type="entry name" value="YbaK/aa-tRNA-synth-assoc-dom"/>
</dbReference>
<name>A0A0R1GZ42_9LACO</name>